<feature type="domain" description="Copper amine oxidase catalytic" evidence="1">
    <location>
        <begin position="2"/>
        <end position="100"/>
    </location>
</feature>
<dbReference type="Pfam" id="PF01179">
    <property type="entry name" value="Cu_amine_oxid"/>
    <property type="match status" value="1"/>
</dbReference>
<name>A0AA39P9I8_9AGAR</name>
<dbReference type="InterPro" id="IPR015798">
    <property type="entry name" value="Cu_amine_oxidase_C"/>
</dbReference>
<comment type="caution">
    <text evidence="2">The sequence shown here is derived from an EMBL/GenBank/DDBJ whole genome shotgun (WGS) entry which is preliminary data.</text>
</comment>
<evidence type="ECO:0000259" key="1">
    <source>
        <dbReference type="Pfam" id="PF01179"/>
    </source>
</evidence>
<sequence>MMARKDGKALKRAQFVNYPVWVCRDVEGVKGSRMWPAGKSLPQTRESPVDSIYILVYLNVGTFFLDNAYPHPEDWPVYMPVEHLNITLKPQSFFTMNPSMDVAGTRDPKSVTVFSQEAAPSHGHAGCH</sequence>
<dbReference type="GO" id="GO:0048038">
    <property type="term" value="F:quinone binding"/>
    <property type="evidence" value="ECO:0007669"/>
    <property type="project" value="InterPro"/>
</dbReference>
<accession>A0AA39P9I8</accession>
<dbReference type="GO" id="GO:0009308">
    <property type="term" value="P:amine metabolic process"/>
    <property type="evidence" value="ECO:0007669"/>
    <property type="project" value="InterPro"/>
</dbReference>
<protein>
    <recommendedName>
        <fullName evidence="1">Copper amine oxidase catalytic domain-containing protein</fullName>
    </recommendedName>
</protein>
<dbReference type="EMBL" id="JAUEPR010000011">
    <property type="protein sequence ID" value="KAK0479795.1"/>
    <property type="molecule type" value="Genomic_DNA"/>
</dbReference>
<keyword evidence="3" id="KW-1185">Reference proteome</keyword>
<dbReference type="SUPFAM" id="SSF49998">
    <property type="entry name" value="Amine oxidase catalytic domain"/>
    <property type="match status" value="1"/>
</dbReference>
<gene>
    <name evidence="2" type="ORF">IW261DRAFT_1479098</name>
</gene>
<reference evidence="2" key="1">
    <citation type="submission" date="2023-06" db="EMBL/GenBank/DDBJ databases">
        <authorList>
            <consortium name="Lawrence Berkeley National Laboratory"/>
            <person name="Ahrendt S."/>
            <person name="Sahu N."/>
            <person name="Indic B."/>
            <person name="Wong-Bajracharya J."/>
            <person name="Merenyi Z."/>
            <person name="Ke H.-M."/>
            <person name="Monk M."/>
            <person name="Kocsube S."/>
            <person name="Drula E."/>
            <person name="Lipzen A."/>
            <person name="Balint B."/>
            <person name="Henrissat B."/>
            <person name="Andreopoulos B."/>
            <person name="Martin F.M."/>
            <person name="Harder C.B."/>
            <person name="Rigling D."/>
            <person name="Ford K.L."/>
            <person name="Foster G.D."/>
            <person name="Pangilinan J."/>
            <person name="Papanicolaou A."/>
            <person name="Barry K."/>
            <person name="LaButti K."/>
            <person name="Viragh M."/>
            <person name="Koriabine M."/>
            <person name="Yan M."/>
            <person name="Riley R."/>
            <person name="Champramary S."/>
            <person name="Plett K.L."/>
            <person name="Tsai I.J."/>
            <person name="Slot J."/>
            <person name="Sipos G."/>
            <person name="Plett J."/>
            <person name="Nagy L.G."/>
            <person name="Grigoriev I.V."/>
        </authorList>
    </citation>
    <scope>NUCLEOTIDE SEQUENCE</scope>
    <source>
        <strain evidence="2">ICMP 16352</strain>
    </source>
</reference>
<dbReference type="InterPro" id="IPR036460">
    <property type="entry name" value="Cu_amine_oxidase_C_sf"/>
</dbReference>
<dbReference type="Proteomes" id="UP001175227">
    <property type="component" value="Unassembled WGS sequence"/>
</dbReference>
<evidence type="ECO:0000313" key="3">
    <source>
        <dbReference type="Proteomes" id="UP001175227"/>
    </source>
</evidence>
<dbReference type="Gene3D" id="2.70.98.20">
    <property type="entry name" value="Copper amine oxidase, catalytic domain"/>
    <property type="match status" value="1"/>
</dbReference>
<proteinExistence type="predicted"/>
<evidence type="ECO:0000313" key="2">
    <source>
        <dbReference type="EMBL" id="KAK0479795.1"/>
    </source>
</evidence>
<dbReference type="GO" id="GO:0008131">
    <property type="term" value="F:primary methylamine oxidase activity"/>
    <property type="evidence" value="ECO:0007669"/>
    <property type="project" value="InterPro"/>
</dbReference>
<dbReference type="GO" id="GO:0005507">
    <property type="term" value="F:copper ion binding"/>
    <property type="evidence" value="ECO:0007669"/>
    <property type="project" value="InterPro"/>
</dbReference>
<organism evidence="2 3">
    <name type="scientific">Armillaria novae-zelandiae</name>
    <dbReference type="NCBI Taxonomy" id="153914"/>
    <lineage>
        <taxon>Eukaryota</taxon>
        <taxon>Fungi</taxon>
        <taxon>Dikarya</taxon>
        <taxon>Basidiomycota</taxon>
        <taxon>Agaricomycotina</taxon>
        <taxon>Agaricomycetes</taxon>
        <taxon>Agaricomycetidae</taxon>
        <taxon>Agaricales</taxon>
        <taxon>Marasmiineae</taxon>
        <taxon>Physalacriaceae</taxon>
        <taxon>Armillaria</taxon>
    </lineage>
</organism>
<dbReference type="AlphaFoldDB" id="A0AA39P9I8"/>